<comment type="caution">
    <text evidence="3">The sequence shown here is derived from an EMBL/GenBank/DDBJ whole genome shotgun (WGS) entry which is preliminary data.</text>
</comment>
<evidence type="ECO:0000259" key="2">
    <source>
        <dbReference type="PROSITE" id="PS51819"/>
    </source>
</evidence>
<dbReference type="PANTHER" id="PTHR43048:SF3">
    <property type="entry name" value="METHYLMALONYL-COA EPIMERASE, MITOCHONDRIAL"/>
    <property type="match status" value="1"/>
</dbReference>
<dbReference type="InterPro" id="IPR004360">
    <property type="entry name" value="Glyas_Fos-R_dOase_dom"/>
</dbReference>
<feature type="domain" description="VOC" evidence="2">
    <location>
        <begin position="5"/>
        <end position="127"/>
    </location>
</feature>
<sequence length="134" mass="14872">MAVRKIEHVGIHSGNLETSIEFYTKVIGLEHLETITHTNGIIRLAFLSFPGSRATEIELIEGYDGDVHPEGLVHHVAFAVDDIEEEYERLAGLGVAALDSEITRLPNGSRYFFFHGPDGESIEFFQSTRGGQTQ</sequence>
<dbReference type="InterPro" id="IPR029068">
    <property type="entry name" value="Glyas_Bleomycin-R_OHBP_Dase"/>
</dbReference>
<dbReference type="PANTHER" id="PTHR43048">
    <property type="entry name" value="METHYLMALONYL-COA EPIMERASE"/>
    <property type="match status" value="1"/>
</dbReference>
<dbReference type="GO" id="GO:0046491">
    <property type="term" value="P:L-methylmalonyl-CoA metabolic process"/>
    <property type="evidence" value="ECO:0007669"/>
    <property type="project" value="TreeGrafter"/>
</dbReference>
<dbReference type="InterPro" id="IPR037523">
    <property type="entry name" value="VOC_core"/>
</dbReference>
<dbReference type="RefSeq" id="WP_136373687.1">
    <property type="nucleotide sequence ID" value="NZ_SSOB01000064.1"/>
</dbReference>
<protein>
    <submittedName>
        <fullName evidence="3">VOC family protein</fullName>
    </submittedName>
</protein>
<dbReference type="Pfam" id="PF00903">
    <property type="entry name" value="Glyoxalase"/>
    <property type="match status" value="1"/>
</dbReference>
<dbReference type="AlphaFoldDB" id="A0A4S4BFE2"/>
<gene>
    <name evidence="3" type="ORF">E6C55_30835</name>
</gene>
<evidence type="ECO:0000256" key="1">
    <source>
        <dbReference type="ARBA" id="ARBA00022723"/>
    </source>
</evidence>
<evidence type="ECO:0000313" key="4">
    <source>
        <dbReference type="Proteomes" id="UP000310636"/>
    </source>
</evidence>
<name>A0A4S4BFE2_9BACL</name>
<dbReference type="Proteomes" id="UP000310636">
    <property type="component" value="Unassembled WGS sequence"/>
</dbReference>
<dbReference type="GO" id="GO:0046872">
    <property type="term" value="F:metal ion binding"/>
    <property type="evidence" value="ECO:0007669"/>
    <property type="project" value="UniProtKB-KW"/>
</dbReference>
<keyword evidence="1" id="KW-0479">Metal-binding</keyword>
<dbReference type="PROSITE" id="PS51819">
    <property type="entry name" value="VOC"/>
    <property type="match status" value="1"/>
</dbReference>
<dbReference type="CDD" id="cd06587">
    <property type="entry name" value="VOC"/>
    <property type="match status" value="1"/>
</dbReference>
<dbReference type="OrthoDB" id="371072at2"/>
<dbReference type="SUPFAM" id="SSF54593">
    <property type="entry name" value="Glyoxalase/Bleomycin resistance protein/Dihydroxybiphenyl dioxygenase"/>
    <property type="match status" value="1"/>
</dbReference>
<evidence type="ECO:0000313" key="3">
    <source>
        <dbReference type="EMBL" id="THF73039.1"/>
    </source>
</evidence>
<dbReference type="InterPro" id="IPR051785">
    <property type="entry name" value="MMCE/EMCE_epimerase"/>
</dbReference>
<dbReference type="GO" id="GO:0004493">
    <property type="term" value="F:methylmalonyl-CoA epimerase activity"/>
    <property type="evidence" value="ECO:0007669"/>
    <property type="project" value="TreeGrafter"/>
</dbReference>
<keyword evidence="4" id="KW-1185">Reference proteome</keyword>
<dbReference type="Gene3D" id="3.10.180.10">
    <property type="entry name" value="2,3-Dihydroxybiphenyl 1,2-Dioxygenase, domain 1"/>
    <property type="match status" value="1"/>
</dbReference>
<dbReference type="EMBL" id="SSOB01000064">
    <property type="protein sequence ID" value="THF73039.1"/>
    <property type="molecule type" value="Genomic_DNA"/>
</dbReference>
<proteinExistence type="predicted"/>
<organism evidence="3 4">
    <name type="scientific">Cohnella fermenti</name>
    <dbReference type="NCBI Taxonomy" id="2565925"/>
    <lineage>
        <taxon>Bacteria</taxon>
        <taxon>Bacillati</taxon>
        <taxon>Bacillota</taxon>
        <taxon>Bacilli</taxon>
        <taxon>Bacillales</taxon>
        <taxon>Paenibacillaceae</taxon>
        <taxon>Cohnella</taxon>
    </lineage>
</organism>
<accession>A0A4S4BFE2</accession>
<reference evidence="3 4" key="1">
    <citation type="submission" date="2019-04" db="EMBL/GenBank/DDBJ databases">
        <title>Cohnella sp. nov. isolated from preserved vegetables.</title>
        <authorList>
            <person name="Lin S.-Y."/>
            <person name="Hung M.-H."/>
            <person name="Young C.-C."/>
        </authorList>
    </citation>
    <scope>NUCLEOTIDE SEQUENCE [LARGE SCALE GENOMIC DNA]</scope>
    <source>
        <strain evidence="3 4">CC-MHH1044</strain>
    </source>
</reference>